<dbReference type="EC" id="2.4.2.9" evidence="4 13"/>
<keyword evidence="8" id="KW-0547">Nucleotide-binding</keyword>
<dbReference type="GO" id="GO:0005525">
    <property type="term" value="F:GTP binding"/>
    <property type="evidence" value="ECO:0007669"/>
    <property type="project" value="UniProtKB-KW"/>
</dbReference>
<evidence type="ECO:0000256" key="1">
    <source>
        <dbReference type="ARBA" id="ARBA00001946"/>
    </source>
</evidence>
<name>A0A1W1WQT4_9BACT</name>
<dbReference type="SUPFAM" id="SSF53271">
    <property type="entry name" value="PRTase-like"/>
    <property type="match status" value="1"/>
</dbReference>
<keyword evidence="9" id="KW-0342">GTP-binding</keyword>
<dbReference type="InterPro" id="IPR029057">
    <property type="entry name" value="PRTase-like"/>
</dbReference>
<dbReference type="InterPro" id="IPR005765">
    <property type="entry name" value="UPRT"/>
</dbReference>
<dbReference type="AlphaFoldDB" id="A0A1W1WQT4"/>
<keyword evidence="5" id="KW-0021">Allosteric enzyme</keyword>
<dbReference type="GO" id="GO:0004845">
    <property type="term" value="F:uracil phosphoribosyltransferase activity"/>
    <property type="evidence" value="ECO:0007669"/>
    <property type="project" value="UniProtKB-UniRule"/>
</dbReference>
<gene>
    <name evidence="15" type="ORF">SAMN05660197_0329</name>
</gene>
<keyword evidence="6 15" id="KW-0328">Glycosyltransferase</keyword>
<dbReference type="UniPathway" id="UPA00574">
    <property type="reaction ID" value="UER00636"/>
</dbReference>
<protein>
    <recommendedName>
        <fullName evidence="12 13">Uracil phosphoribosyltransferase</fullName>
        <ecNumber evidence="4 13">2.4.2.9</ecNumber>
    </recommendedName>
</protein>
<evidence type="ECO:0000256" key="11">
    <source>
        <dbReference type="ARBA" id="ARBA00056901"/>
    </source>
</evidence>
<evidence type="ECO:0000313" key="15">
    <source>
        <dbReference type="EMBL" id="SMC08572.1"/>
    </source>
</evidence>
<comment type="cofactor">
    <cofactor evidence="1">
        <name>Mg(2+)</name>
        <dbReference type="ChEBI" id="CHEBI:18420"/>
    </cofactor>
</comment>
<evidence type="ECO:0000256" key="4">
    <source>
        <dbReference type="ARBA" id="ARBA00011894"/>
    </source>
</evidence>
<dbReference type="GO" id="GO:0044206">
    <property type="term" value="P:UMP salvage"/>
    <property type="evidence" value="ECO:0007669"/>
    <property type="project" value="UniProtKB-UniPathway"/>
</dbReference>
<dbReference type="STRING" id="1069081.SAMN05660197_0329"/>
<evidence type="ECO:0000313" key="16">
    <source>
        <dbReference type="Proteomes" id="UP000192602"/>
    </source>
</evidence>
<feature type="domain" description="Phosphoribosyltransferase" evidence="14">
    <location>
        <begin position="6"/>
        <end position="204"/>
    </location>
</feature>
<evidence type="ECO:0000256" key="3">
    <source>
        <dbReference type="ARBA" id="ARBA00009516"/>
    </source>
</evidence>
<comment type="similarity">
    <text evidence="3">Belongs to the UPRTase family.</text>
</comment>
<comment type="catalytic activity">
    <reaction evidence="10">
        <text>UMP + diphosphate = 5-phospho-alpha-D-ribose 1-diphosphate + uracil</text>
        <dbReference type="Rhea" id="RHEA:13017"/>
        <dbReference type="ChEBI" id="CHEBI:17568"/>
        <dbReference type="ChEBI" id="CHEBI:33019"/>
        <dbReference type="ChEBI" id="CHEBI:57865"/>
        <dbReference type="ChEBI" id="CHEBI:58017"/>
        <dbReference type="EC" id="2.4.2.9"/>
    </reaction>
</comment>
<reference evidence="16" key="1">
    <citation type="submission" date="2017-04" db="EMBL/GenBank/DDBJ databases">
        <authorList>
            <person name="Varghese N."/>
            <person name="Submissions S."/>
        </authorList>
    </citation>
    <scope>NUCLEOTIDE SEQUENCE [LARGE SCALE GENOMIC DNA]</scope>
    <source>
        <strain evidence="16">DSM 16512</strain>
    </source>
</reference>
<evidence type="ECO:0000256" key="12">
    <source>
        <dbReference type="ARBA" id="ARBA00072146"/>
    </source>
</evidence>
<comment type="pathway">
    <text evidence="2">Pyrimidine metabolism; UMP biosynthesis via salvage pathway; UMP from uracil: step 1/1.</text>
</comment>
<dbReference type="OrthoDB" id="9781675at2"/>
<proteinExistence type="inferred from homology"/>
<accession>A0A1W1WQT4</accession>
<dbReference type="Gene3D" id="3.40.50.2020">
    <property type="match status" value="1"/>
</dbReference>
<dbReference type="InterPro" id="IPR000836">
    <property type="entry name" value="PRTase_dom"/>
</dbReference>
<evidence type="ECO:0000256" key="13">
    <source>
        <dbReference type="NCBIfam" id="TIGR01091"/>
    </source>
</evidence>
<evidence type="ECO:0000256" key="10">
    <source>
        <dbReference type="ARBA" id="ARBA00052919"/>
    </source>
</evidence>
<dbReference type="NCBIfam" id="NF001097">
    <property type="entry name" value="PRK00129.1"/>
    <property type="match status" value="1"/>
</dbReference>
<dbReference type="Pfam" id="PF14681">
    <property type="entry name" value="UPRTase"/>
    <property type="match status" value="1"/>
</dbReference>
<dbReference type="EMBL" id="FWWZ01000001">
    <property type="protein sequence ID" value="SMC08572.1"/>
    <property type="molecule type" value="Genomic_DNA"/>
</dbReference>
<dbReference type="Proteomes" id="UP000192602">
    <property type="component" value="Unassembled WGS sequence"/>
</dbReference>
<keyword evidence="16" id="KW-1185">Reference proteome</keyword>
<dbReference type="FunFam" id="3.40.50.2020:FF:000023">
    <property type="entry name" value="Probable uracil phosphoribosyltransferase"/>
    <property type="match status" value="1"/>
</dbReference>
<evidence type="ECO:0000256" key="9">
    <source>
        <dbReference type="ARBA" id="ARBA00023134"/>
    </source>
</evidence>
<dbReference type="NCBIfam" id="TIGR01091">
    <property type="entry name" value="upp"/>
    <property type="match status" value="1"/>
</dbReference>
<keyword evidence="7 15" id="KW-0808">Transferase</keyword>
<evidence type="ECO:0000256" key="5">
    <source>
        <dbReference type="ARBA" id="ARBA00022533"/>
    </source>
</evidence>
<dbReference type="GO" id="GO:0006223">
    <property type="term" value="P:uracil salvage"/>
    <property type="evidence" value="ECO:0007669"/>
    <property type="project" value="InterPro"/>
</dbReference>
<evidence type="ECO:0000256" key="2">
    <source>
        <dbReference type="ARBA" id="ARBA00005180"/>
    </source>
</evidence>
<evidence type="ECO:0000259" key="14">
    <source>
        <dbReference type="Pfam" id="PF14681"/>
    </source>
</evidence>
<dbReference type="RefSeq" id="WP_084274847.1">
    <property type="nucleotide sequence ID" value="NZ_AP026671.1"/>
</dbReference>
<evidence type="ECO:0000256" key="6">
    <source>
        <dbReference type="ARBA" id="ARBA00022676"/>
    </source>
</evidence>
<comment type="function">
    <text evidence="11">Catalyzes the conversion of uracil and 5-phospho-alpha-D-ribose 1-diphosphate (PRPP) to UMP and diphosphate.</text>
</comment>
<evidence type="ECO:0000256" key="7">
    <source>
        <dbReference type="ARBA" id="ARBA00022679"/>
    </source>
</evidence>
<evidence type="ECO:0000256" key="8">
    <source>
        <dbReference type="ARBA" id="ARBA00022741"/>
    </source>
</evidence>
<dbReference type="CDD" id="cd06223">
    <property type="entry name" value="PRTases_typeI"/>
    <property type="match status" value="1"/>
</dbReference>
<sequence>MISQSKNPLIKDLVNRLRDIRITPKEFRHNLKLLAQLLCMEACSFSLTKKSIPTWIGQKEFSFIEQENIVVVAILRAALPMQEGLLELFPYARGGFLAMKRDETTFEAKLYYTRLPDIEGKNIIIVDPMVATGGSLKSALDILAAKKPASITTLHIVGVKEGLEYTNANHPNAHIHIAQIDAYLNEQKYIIPGLGDAGDRAFHT</sequence>
<organism evidence="15 16">
    <name type="scientific">Nitratiruptor tergarcus DSM 16512</name>
    <dbReference type="NCBI Taxonomy" id="1069081"/>
    <lineage>
        <taxon>Bacteria</taxon>
        <taxon>Pseudomonadati</taxon>
        <taxon>Campylobacterota</taxon>
        <taxon>Epsilonproteobacteria</taxon>
        <taxon>Nautiliales</taxon>
        <taxon>Nitratiruptoraceae</taxon>
        <taxon>Nitratiruptor</taxon>
    </lineage>
</organism>